<dbReference type="Pfam" id="PF24986">
    <property type="entry name" value="PRC_RimM"/>
    <property type="match status" value="1"/>
</dbReference>
<feature type="domain" description="RimM N-terminal" evidence="6">
    <location>
        <begin position="8"/>
        <end position="85"/>
    </location>
</feature>
<feature type="domain" description="Ribosome maturation factor RimM PRC barrel" evidence="7">
    <location>
        <begin position="99"/>
        <end position="162"/>
    </location>
</feature>
<evidence type="ECO:0000259" key="6">
    <source>
        <dbReference type="Pfam" id="PF01782"/>
    </source>
</evidence>
<dbReference type="InterPro" id="IPR002676">
    <property type="entry name" value="RimM_N"/>
</dbReference>
<dbReference type="HAMAP" id="MF_00014">
    <property type="entry name" value="Ribosome_mat_RimM"/>
    <property type="match status" value="1"/>
</dbReference>
<protein>
    <recommendedName>
        <fullName evidence="5">Ribosome maturation factor RimM</fullName>
    </recommendedName>
</protein>
<dbReference type="GO" id="GO:0006364">
    <property type="term" value="P:rRNA processing"/>
    <property type="evidence" value="ECO:0007669"/>
    <property type="project" value="UniProtKB-UniRule"/>
</dbReference>
<dbReference type="Gene3D" id="2.30.30.240">
    <property type="entry name" value="PRC-barrel domain"/>
    <property type="match status" value="1"/>
</dbReference>
<proteinExistence type="inferred from homology"/>
<keyword evidence="9" id="KW-1185">Reference proteome</keyword>
<gene>
    <name evidence="5 8" type="primary">rimM</name>
    <name evidence="8" type="ORF">GCM10007276_04110</name>
</gene>
<accession>A0A8J2VL29</accession>
<dbReference type="InterPro" id="IPR036976">
    <property type="entry name" value="RimM_N_sf"/>
</dbReference>
<evidence type="ECO:0000256" key="5">
    <source>
        <dbReference type="HAMAP-Rule" id="MF_00014"/>
    </source>
</evidence>
<dbReference type="GO" id="GO:0005840">
    <property type="term" value="C:ribosome"/>
    <property type="evidence" value="ECO:0007669"/>
    <property type="project" value="InterPro"/>
</dbReference>
<dbReference type="SUPFAM" id="SSF50346">
    <property type="entry name" value="PRC-barrel domain"/>
    <property type="match status" value="1"/>
</dbReference>
<keyword evidence="4 5" id="KW-0143">Chaperone</keyword>
<dbReference type="GO" id="GO:0042274">
    <property type="term" value="P:ribosomal small subunit biogenesis"/>
    <property type="evidence" value="ECO:0007669"/>
    <property type="project" value="UniProtKB-UniRule"/>
</dbReference>
<evidence type="ECO:0000256" key="1">
    <source>
        <dbReference type="ARBA" id="ARBA00022490"/>
    </source>
</evidence>
<evidence type="ECO:0000256" key="4">
    <source>
        <dbReference type="ARBA" id="ARBA00023186"/>
    </source>
</evidence>
<dbReference type="GO" id="GO:0005737">
    <property type="term" value="C:cytoplasm"/>
    <property type="evidence" value="ECO:0007669"/>
    <property type="project" value="UniProtKB-SubCell"/>
</dbReference>
<evidence type="ECO:0000313" key="9">
    <source>
        <dbReference type="Proteomes" id="UP000602745"/>
    </source>
</evidence>
<keyword evidence="1 5" id="KW-0963">Cytoplasm</keyword>
<comment type="similarity">
    <text evidence="5">Belongs to the RimM family.</text>
</comment>
<dbReference type="SUPFAM" id="SSF50447">
    <property type="entry name" value="Translation proteins"/>
    <property type="match status" value="1"/>
</dbReference>
<dbReference type="EMBL" id="BMCP01000001">
    <property type="protein sequence ID" value="GGE30085.1"/>
    <property type="molecule type" value="Genomic_DNA"/>
</dbReference>
<comment type="caution">
    <text evidence="8">The sequence shown here is derived from an EMBL/GenBank/DDBJ whole genome shotgun (WGS) entry which is preliminary data.</text>
</comment>
<organism evidence="8 9">
    <name type="scientific">Agaricicola taiwanensis</name>
    <dbReference type="NCBI Taxonomy" id="591372"/>
    <lineage>
        <taxon>Bacteria</taxon>
        <taxon>Pseudomonadati</taxon>
        <taxon>Pseudomonadota</taxon>
        <taxon>Alphaproteobacteria</taxon>
        <taxon>Rhodobacterales</taxon>
        <taxon>Paracoccaceae</taxon>
        <taxon>Agaricicola</taxon>
    </lineage>
</organism>
<dbReference type="AlphaFoldDB" id="A0A8J2VL29"/>
<dbReference type="InterPro" id="IPR009000">
    <property type="entry name" value="Transl_B-barrel_sf"/>
</dbReference>
<evidence type="ECO:0000256" key="3">
    <source>
        <dbReference type="ARBA" id="ARBA00022552"/>
    </source>
</evidence>
<dbReference type="GO" id="GO:0043022">
    <property type="term" value="F:ribosome binding"/>
    <property type="evidence" value="ECO:0007669"/>
    <property type="project" value="InterPro"/>
</dbReference>
<dbReference type="NCBIfam" id="TIGR02273">
    <property type="entry name" value="16S_RimM"/>
    <property type="match status" value="1"/>
</dbReference>
<dbReference type="Pfam" id="PF01782">
    <property type="entry name" value="RimM"/>
    <property type="match status" value="1"/>
</dbReference>
<comment type="domain">
    <text evidence="5">The PRC barrel domain binds ribosomal protein uS19.</text>
</comment>
<evidence type="ECO:0000256" key="2">
    <source>
        <dbReference type="ARBA" id="ARBA00022517"/>
    </source>
</evidence>
<evidence type="ECO:0000313" key="8">
    <source>
        <dbReference type="EMBL" id="GGE30085.1"/>
    </source>
</evidence>
<keyword evidence="2 5" id="KW-0690">Ribosome biogenesis</keyword>
<dbReference type="InterPro" id="IPR011961">
    <property type="entry name" value="RimM"/>
</dbReference>
<reference evidence="8" key="1">
    <citation type="journal article" date="2014" name="Int. J. Syst. Evol. Microbiol.">
        <title>Complete genome sequence of Corynebacterium casei LMG S-19264T (=DSM 44701T), isolated from a smear-ripened cheese.</title>
        <authorList>
            <consortium name="US DOE Joint Genome Institute (JGI-PGF)"/>
            <person name="Walter F."/>
            <person name="Albersmeier A."/>
            <person name="Kalinowski J."/>
            <person name="Ruckert C."/>
        </authorList>
    </citation>
    <scope>NUCLEOTIDE SEQUENCE</scope>
    <source>
        <strain evidence="8">CCM 7684</strain>
    </source>
</reference>
<dbReference type="Gene3D" id="2.40.30.60">
    <property type="entry name" value="RimM"/>
    <property type="match status" value="1"/>
</dbReference>
<name>A0A8J2VL29_9RHOB</name>
<comment type="subcellular location">
    <subcellularLocation>
        <location evidence="5">Cytoplasm</location>
    </subcellularLocation>
</comment>
<dbReference type="Proteomes" id="UP000602745">
    <property type="component" value="Unassembled WGS sequence"/>
</dbReference>
<evidence type="ECO:0000259" key="7">
    <source>
        <dbReference type="Pfam" id="PF24986"/>
    </source>
</evidence>
<dbReference type="PANTHER" id="PTHR33692:SF1">
    <property type="entry name" value="RIBOSOME MATURATION FACTOR RIMM"/>
    <property type="match status" value="1"/>
</dbReference>
<reference evidence="8" key="2">
    <citation type="submission" date="2020-09" db="EMBL/GenBank/DDBJ databases">
        <authorList>
            <person name="Sun Q."/>
            <person name="Sedlacek I."/>
        </authorList>
    </citation>
    <scope>NUCLEOTIDE SEQUENCE</scope>
    <source>
        <strain evidence="8">CCM 7684</strain>
    </source>
</reference>
<keyword evidence="3 5" id="KW-0698">rRNA processing</keyword>
<dbReference type="RefSeq" id="WP_188408038.1">
    <property type="nucleotide sequence ID" value="NZ_BMCP01000001.1"/>
</dbReference>
<dbReference type="PANTHER" id="PTHR33692">
    <property type="entry name" value="RIBOSOME MATURATION FACTOR RIMM"/>
    <property type="match status" value="1"/>
</dbReference>
<dbReference type="InterPro" id="IPR056792">
    <property type="entry name" value="PRC_RimM"/>
</dbReference>
<comment type="subunit">
    <text evidence="5">Binds ribosomal protein uS19.</text>
</comment>
<comment type="function">
    <text evidence="5">An accessory protein needed during the final step in the assembly of 30S ribosomal subunit, possibly for assembly of the head region. Essential for efficient processing of 16S rRNA. May be needed both before and after RbfA during the maturation of 16S rRNA. It has affinity for free ribosomal 30S subunits but not for 70S ribosomes.</text>
</comment>
<dbReference type="InterPro" id="IPR011033">
    <property type="entry name" value="PRC_barrel-like_sf"/>
</dbReference>
<sequence length="174" mass="18569">MTSPLVLVAVIGAPHGVRGEVRVKPFTEDAEALKRYGPLGLEDGRTLKVKSLRVQKDMAVVRFDGIDTREAAAALTNARLFVPRECLPEPDDDETFLHADLIGLRVEKEDGSTVGEIVAVPNFGAGDLLEVRPSAGGKTIYLPFTLAFVPTVDLAGGKVVVTEGAFGEADAREQ</sequence>